<dbReference type="RefSeq" id="WP_163959731.1">
    <property type="nucleotide sequence ID" value="NZ_JAAIVB010000003.1"/>
</dbReference>
<dbReference type="AlphaFoldDB" id="A0A6B3SP64"/>
<dbReference type="Proteomes" id="UP000482155">
    <property type="component" value="Unassembled WGS sequence"/>
</dbReference>
<sequence length="129" mass="14682">MDIEAIKQLMRTHPDPAQQGILQAAAQLIEDLQAQVRMLQEEQAMRTESYVHAVGIGAKYELAKIEASLHVKAVLLQQRQQAEALDIIEQRFNADGVTIVVRDPNGENLRRDAEKYRKLKSRFSFANVR</sequence>
<proteinExistence type="predicted"/>
<gene>
    <name evidence="1" type="ORF">G3574_00315</name>
</gene>
<dbReference type="EMBL" id="JAAIVB010000003">
    <property type="protein sequence ID" value="NEX59509.1"/>
    <property type="molecule type" value="Genomic_DNA"/>
</dbReference>
<accession>A0A6B3SP64</accession>
<keyword evidence="2" id="KW-1185">Reference proteome</keyword>
<evidence type="ECO:0000313" key="1">
    <source>
        <dbReference type="EMBL" id="NEX59509.1"/>
    </source>
</evidence>
<comment type="caution">
    <text evidence="1">The sequence shown here is derived from an EMBL/GenBank/DDBJ whole genome shotgun (WGS) entry which is preliminary data.</text>
</comment>
<organism evidence="1 2">
    <name type="scientific">Noviherbaspirillum galbum</name>
    <dbReference type="NCBI Taxonomy" id="2709383"/>
    <lineage>
        <taxon>Bacteria</taxon>
        <taxon>Pseudomonadati</taxon>
        <taxon>Pseudomonadota</taxon>
        <taxon>Betaproteobacteria</taxon>
        <taxon>Burkholderiales</taxon>
        <taxon>Oxalobacteraceae</taxon>
        <taxon>Noviherbaspirillum</taxon>
    </lineage>
</organism>
<reference evidence="1 2" key="1">
    <citation type="submission" date="2020-02" db="EMBL/GenBank/DDBJ databases">
        <authorList>
            <person name="Kim M.K."/>
        </authorList>
    </citation>
    <scope>NUCLEOTIDE SEQUENCE [LARGE SCALE GENOMIC DNA]</scope>
    <source>
        <strain evidence="1 2">17J57-3</strain>
    </source>
</reference>
<name>A0A6B3SP64_9BURK</name>
<protein>
    <submittedName>
        <fullName evidence="1">Uncharacterized protein</fullName>
    </submittedName>
</protein>
<evidence type="ECO:0000313" key="2">
    <source>
        <dbReference type="Proteomes" id="UP000482155"/>
    </source>
</evidence>